<dbReference type="EMBL" id="JAEUBG010004734">
    <property type="protein sequence ID" value="KAH3680453.1"/>
    <property type="molecule type" value="Genomic_DNA"/>
</dbReference>
<sequence length="213" mass="25371">MAQLQLLDLPTEIKLYLFRYLSAKDLLTLSTVCSNIKEILSYMLYRNLNITLRINKKEEYLGPYQPKDTGSLQITQDFLTVNDITSILQMSRFIIQMIQHPELRKKVHKLNVTVILYDFQEFEKLTKMYKDESVFHFDHPKNMSLQKDQNCRLIEHNMPVNLRLLYNDLEELSYMIGFKTFNIIYLEGTRLVRIKHDNQPQPGPNQYIHTPLR</sequence>
<dbReference type="AlphaFoldDB" id="A0A9P8PY43"/>
<feature type="domain" description="F-box" evidence="1">
    <location>
        <begin position="3"/>
        <end position="48"/>
    </location>
</feature>
<protein>
    <recommendedName>
        <fullName evidence="1">F-box domain-containing protein</fullName>
    </recommendedName>
</protein>
<dbReference type="OrthoDB" id="4200124at2759"/>
<proteinExistence type="predicted"/>
<accession>A0A9P8PY43</accession>
<dbReference type="SMART" id="SM00256">
    <property type="entry name" value="FBOX"/>
    <property type="match status" value="1"/>
</dbReference>
<dbReference type="SUPFAM" id="SSF81383">
    <property type="entry name" value="F-box domain"/>
    <property type="match status" value="1"/>
</dbReference>
<dbReference type="PROSITE" id="PS50181">
    <property type="entry name" value="FBOX"/>
    <property type="match status" value="1"/>
</dbReference>
<dbReference type="Proteomes" id="UP000774326">
    <property type="component" value="Unassembled WGS sequence"/>
</dbReference>
<reference evidence="2" key="2">
    <citation type="submission" date="2021-01" db="EMBL/GenBank/DDBJ databases">
        <authorList>
            <person name="Schikora-Tamarit M.A."/>
        </authorList>
    </citation>
    <scope>NUCLEOTIDE SEQUENCE</scope>
    <source>
        <strain evidence="2">CBS2887</strain>
    </source>
</reference>
<keyword evidence="3" id="KW-1185">Reference proteome</keyword>
<organism evidence="2 3">
    <name type="scientific">Wickerhamomyces pijperi</name>
    <name type="common">Yeast</name>
    <name type="synonym">Pichia pijperi</name>
    <dbReference type="NCBI Taxonomy" id="599730"/>
    <lineage>
        <taxon>Eukaryota</taxon>
        <taxon>Fungi</taxon>
        <taxon>Dikarya</taxon>
        <taxon>Ascomycota</taxon>
        <taxon>Saccharomycotina</taxon>
        <taxon>Saccharomycetes</taxon>
        <taxon>Phaffomycetales</taxon>
        <taxon>Wickerhamomycetaceae</taxon>
        <taxon>Wickerhamomyces</taxon>
    </lineage>
</organism>
<dbReference type="CDD" id="cd09917">
    <property type="entry name" value="F-box_SF"/>
    <property type="match status" value="1"/>
</dbReference>
<dbReference type="Gene3D" id="1.20.1280.50">
    <property type="match status" value="1"/>
</dbReference>
<evidence type="ECO:0000313" key="2">
    <source>
        <dbReference type="EMBL" id="KAH3680453.1"/>
    </source>
</evidence>
<comment type="caution">
    <text evidence="2">The sequence shown here is derived from an EMBL/GenBank/DDBJ whole genome shotgun (WGS) entry which is preliminary data.</text>
</comment>
<evidence type="ECO:0000313" key="3">
    <source>
        <dbReference type="Proteomes" id="UP000774326"/>
    </source>
</evidence>
<name>A0A9P8PY43_WICPI</name>
<dbReference type="InterPro" id="IPR036047">
    <property type="entry name" value="F-box-like_dom_sf"/>
</dbReference>
<dbReference type="InterPro" id="IPR001810">
    <property type="entry name" value="F-box_dom"/>
</dbReference>
<gene>
    <name evidence="2" type="ORF">WICPIJ_008282</name>
</gene>
<evidence type="ECO:0000259" key="1">
    <source>
        <dbReference type="PROSITE" id="PS50181"/>
    </source>
</evidence>
<reference evidence="2" key="1">
    <citation type="journal article" date="2021" name="Open Biol.">
        <title>Shared evolutionary footprints suggest mitochondrial oxidative damage underlies multiple complex I losses in fungi.</title>
        <authorList>
            <person name="Schikora-Tamarit M.A."/>
            <person name="Marcet-Houben M."/>
            <person name="Nosek J."/>
            <person name="Gabaldon T."/>
        </authorList>
    </citation>
    <scope>NUCLEOTIDE SEQUENCE</scope>
    <source>
        <strain evidence="2">CBS2887</strain>
    </source>
</reference>
<dbReference type="Pfam" id="PF12937">
    <property type="entry name" value="F-box-like"/>
    <property type="match status" value="1"/>
</dbReference>